<evidence type="ECO:0000313" key="2">
    <source>
        <dbReference type="Proteomes" id="UP000292209"/>
    </source>
</evidence>
<comment type="caution">
    <text evidence="1">The sequence shown here is derived from an EMBL/GenBank/DDBJ whole genome shotgun (WGS) entry which is preliminary data.</text>
</comment>
<reference evidence="1 2" key="1">
    <citation type="submission" date="2019-02" db="EMBL/GenBank/DDBJ databases">
        <title>Genomic Encyclopedia of Archaeal and Bacterial Type Strains, Phase II (KMG-II): from individual species to whole genera.</title>
        <authorList>
            <person name="Goeker M."/>
        </authorList>
    </citation>
    <scope>NUCLEOTIDE SEQUENCE [LARGE SCALE GENOMIC DNA]</scope>
    <source>
        <strain evidence="1 2">DSM 21411</strain>
    </source>
</reference>
<name>A0A4Q7PDU9_9BACT</name>
<evidence type="ECO:0000313" key="1">
    <source>
        <dbReference type="EMBL" id="RZS98603.1"/>
    </source>
</evidence>
<dbReference type="AlphaFoldDB" id="A0A4Q7PDU9"/>
<dbReference type="Proteomes" id="UP000292209">
    <property type="component" value="Unassembled WGS sequence"/>
</dbReference>
<dbReference type="EMBL" id="SGXG01000001">
    <property type="protein sequence ID" value="RZS98603.1"/>
    <property type="molecule type" value="Genomic_DNA"/>
</dbReference>
<organism evidence="1 2">
    <name type="scientific">Cecembia calidifontis</name>
    <dbReference type="NCBI Taxonomy" id="1187080"/>
    <lineage>
        <taxon>Bacteria</taxon>
        <taxon>Pseudomonadati</taxon>
        <taxon>Bacteroidota</taxon>
        <taxon>Cytophagia</taxon>
        <taxon>Cytophagales</taxon>
        <taxon>Cyclobacteriaceae</taxon>
        <taxon>Cecembia</taxon>
    </lineage>
</organism>
<dbReference type="RefSeq" id="WP_130277269.1">
    <property type="nucleotide sequence ID" value="NZ_SGXG01000001.1"/>
</dbReference>
<sequence length="385" mass="44024">MKKEYTVPANFNALDYTSHLKKSDFREGVTEAMHYILDHIISYPIDSEKGKDILDERGGVPIYTVLFRDVVGKNRADTALKILLKHEVIARKVGASAFKKRAAIYELGSDFLMGQKKVASVKTHVNINKNKHLEASLGTDVENTPEDFLPHLTKFLKDGKLEINAEAADFYIQMVHSLLSAQARKIETTYTGKKKKEYKTKLLRNVHKTFSQYADAAIRVKEKGVTFSRSISNLRFNTSLTQLNRELRNFVQYDGKPLVQLDLTASQPLLLLYLLKSKPWSEGGKTSFSFVHDLFRHLTTDLKKKSYHMLETFYEVSGLDEDLKAFEQLFEGDFYVNLQNAILKKSPHTIDGFRTRAATKSSVMYLLFEEFTMEKKGRDTIPISV</sequence>
<accession>A0A4Q7PDU9</accession>
<dbReference type="OrthoDB" id="882116at2"/>
<keyword evidence="2" id="KW-1185">Reference proteome</keyword>
<proteinExistence type="predicted"/>
<protein>
    <submittedName>
        <fullName evidence="1">Uncharacterized protein</fullName>
    </submittedName>
</protein>
<gene>
    <name evidence="1" type="ORF">BC751_4266</name>
</gene>